<dbReference type="GO" id="GO:0016787">
    <property type="term" value="F:hydrolase activity"/>
    <property type="evidence" value="ECO:0007669"/>
    <property type="project" value="UniProtKB-KW"/>
</dbReference>
<dbReference type="AlphaFoldDB" id="A0A7G2D9Q6"/>
<feature type="domain" description="PIN" evidence="1">
    <location>
        <begin position="6"/>
        <end position="124"/>
    </location>
</feature>
<dbReference type="KEGG" id="tcq:TIRI35C_1821"/>
<protein>
    <submittedName>
        <fullName evidence="2">Ribonuclease VapC</fullName>
        <ecNumber evidence="2">3.1.-.-</ecNumber>
    </submittedName>
</protein>
<dbReference type="PANTHER" id="PTHR39664:SF2">
    <property type="entry name" value="NUCLEIC ACID-BINDING PROTEIN, CONTAINING PIN DOMAIN-RELATED"/>
    <property type="match status" value="1"/>
</dbReference>
<dbReference type="Gene3D" id="3.40.50.1010">
    <property type="entry name" value="5'-nuclease"/>
    <property type="match status" value="1"/>
</dbReference>
<gene>
    <name evidence="2" type="primary">vapC</name>
    <name evidence="2" type="ORF">TIRI35C_1821</name>
</gene>
<dbReference type="RefSeq" id="WP_188202602.1">
    <property type="nucleotide sequence ID" value="NZ_LR881183.1"/>
</dbReference>
<evidence type="ECO:0000259" key="1">
    <source>
        <dbReference type="Pfam" id="PF01850"/>
    </source>
</evidence>
<dbReference type="EC" id="3.1.-.-" evidence="2"/>
<keyword evidence="2" id="KW-0378">Hydrolase</keyword>
<dbReference type="Proteomes" id="UP000516304">
    <property type="component" value="Chromosome TIRI35C"/>
</dbReference>
<keyword evidence="3" id="KW-1185">Reference proteome</keyword>
<dbReference type="SUPFAM" id="SSF88723">
    <property type="entry name" value="PIN domain-like"/>
    <property type="match status" value="1"/>
</dbReference>
<evidence type="ECO:0000313" key="2">
    <source>
        <dbReference type="EMBL" id="CAD5244975.1"/>
    </source>
</evidence>
<dbReference type="Pfam" id="PF01850">
    <property type="entry name" value="PIN"/>
    <property type="match status" value="1"/>
</dbReference>
<dbReference type="GeneID" id="58919565"/>
<dbReference type="PANTHER" id="PTHR39664">
    <property type="match status" value="1"/>
</dbReference>
<accession>A0A7G2D9Q6</accession>
<name>A0A7G2D9Q6_9EURY</name>
<sequence>MGGVAVVDTNVLLYSINRSSEKYGEARKLVNSLDRIFLPTIVMYELVWNLAVAGISPQEAEKTVSKILLNERVTLVDDRQYLLSAFELFGNLGLKHYNDSAILAVAKDVGTLATYDKKLRNRAKKLGTKLLPEVIE</sequence>
<evidence type="ECO:0000313" key="3">
    <source>
        <dbReference type="Proteomes" id="UP000516304"/>
    </source>
</evidence>
<dbReference type="CDD" id="cd18684">
    <property type="entry name" value="PIN_VapC-like"/>
    <property type="match status" value="1"/>
</dbReference>
<dbReference type="InterPro" id="IPR029060">
    <property type="entry name" value="PIN-like_dom_sf"/>
</dbReference>
<dbReference type="InterPro" id="IPR002716">
    <property type="entry name" value="PIN_dom"/>
</dbReference>
<reference evidence="2 3" key="1">
    <citation type="submission" date="2020-09" db="EMBL/GenBank/DDBJ databases">
        <authorList>
            <person name="Courtine D."/>
        </authorList>
    </citation>
    <scope>NUCLEOTIDE SEQUENCE [LARGE SCALE GENOMIC DNA]</scope>
    <source>
        <strain evidence="2 3">IRI35c</strain>
    </source>
</reference>
<dbReference type="EMBL" id="LR881183">
    <property type="protein sequence ID" value="CAD5244975.1"/>
    <property type="molecule type" value="Genomic_DNA"/>
</dbReference>
<organism evidence="2 3">
    <name type="scientific">Thermococcus camini</name>
    <dbReference type="NCBI Taxonomy" id="2016373"/>
    <lineage>
        <taxon>Archaea</taxon>
        <taxon>Methanobacteriati</taxon>
        <taxon>Methanobacteriota</taxon>
        <taxon>Thermococci</taxon>
        <taxon>Thermococcales</taxon>
        <taxon>Thermococcaceae</taxon>
        <taxon>Thermococcus</taxon>
    </lineage>
</organism>
<proteinExistence type="predicted"/>